<dbReference type="GO" id="GO:0042101">
    <property type="term" value="C:T cell receptor complex"/>
    <property type="evidence" value="ECO:0007669"/>
    <property type="project" value="UniProtKB-KW"/>
</dbReference>
<dbReference type="PANTHER" id="PTHR19367">
    <property type="entry name" value="T-CELL RECEPTOR ALPHA CHAIN V REGION"/>
    <property type="match status" value="1"/>
</dbReference>
<dbReference type="AlphaFoldDB" id="A0A8C5S9E9"/>
<dbReference type="InterPro" id="IPR036179">
    <property type="entry name" value="Ig-like_dom_sf"/>
</dbReference>
<dbReference type="Pfam" id="PF07686">
    <property type="entry name" value="V-set"/>
    <property type="match status" value="1"/>
</dbReference>
<keyword evidence="1" id="KW-0732">Signal</keyword>
<dbReference type="SUPFAM" id="SSF48726">
    <property type="entry name" value="Immunoglobulin"/>
    <property type="match status" value="1"/>
</dbReference>
<dbReference type="Proteomes" id="UP000694406">
    <property type="component" value="Unplaced"/>
</dbReference>
<evidence type="ECO:0000256" key="2">
    <source>
        <dbReference type="ARBA" id="ARBA00023130"/>
    </source>
</evidence>
<organism evidence="7 8">
    <name type="scientific">Laticauda laticaudata</name>
    <name type="common">Blue-ringed sea krait</name>
    <name type="synonym">Blue-lipped sea krait</name>
    <dbReference type="NCBI Taxonomy" id="8630"/>
    <lineage>
        <taxon>Eukaryota</taxon>
        <taxon>Metazoa</taxon>
        <taxon>Chordata</taxon>
        <taxon>Craniata</taxon>
        <taxon>Vertebrata</taxon>
        <taxon>Euteleostomi</taxon>
        <taxon>Lepidosauria</taxon>
        <taxon>Squamata</taxon>
        <taxon>Bifurcata</taxon>
        <taxon>Unidentata</taxon>
        <taxon>Episquamata</taxon>
        <taxon>Toxicofera</taxon>
        <taxon>Serpentes</taxon>
        <taxon>Colubroidea</taxon>
        <taxon>Elapidae</taxon>
        <taxon>Laticaudinae</taxon>
        <taxon>Laticauda</taxon>
    </lineage>
</organism>
<keyword evidence="3" id="KW-0675">Receptor</keyword>
<evidence type="ECO:0000256" key="4">
    <source>
        <dbReference type="ARBA" id="ARBA00023319"/>
    </source>
</evidence>
<sequence length="139" mass="16043">VSLCMPLSVLCDYILISPTNLMPFFIIFCPGEGKGQLVQQTSGILTVTEGEPFFLNCSYEAKFSDTYFTFWYIQSPGWSLRFLLASYWNNSERFQAVYIPHESQQKGTFNLQRQASQLKDSAAYFCAFSSFKYTVRQNR</sequence>
<keyword evidence="5" id="KW-0391">Immunity</keyword>
<dbReference type="InterPro" id="IPR007110">
    <property type="entry name" value="Ig-like_dom"/>
</dbReference>
<keyword evidence="2" id="KW-1064">Adaptive immunity</keyword>
<proteinExistence type="predicted"/>
<keyword evidence="8" id="KW-1185">Reference proteome</keyword>
<evidence type="ECO:0000313" key="8">
    <source>
        <dbReference type="Proteomes" id="UP000694406"/>
    </source>
</evidence>
<dbReference type="InterPro" id="IPR051287">
    <property type="entry name" value="TCR_variable_region"/>
</dbReference>
<dbReference type="PANTHER" id="PTHR19367:SF18">
    <property type="entry name" value="T CELL RECEPTOR ALPHA VARIABLE 16"/>
    <property type="match status" value="1"/>
</dbReference>
<keyword evidence="5" id="KW-1279">T cell receptor</keyword>
<evidence type="ECO:0000259" key="6">
    <source>
        <dbReference type="PROSITE" id="PS50835"/>
    </source>
</evidence>
<name>A0A8C5S9E9_LATLA</name>
<dbReference type="InterPro" id="IPR013106">
    <property type="entry name" value="Ig_V-set"/>
</dbReference>
<protein>
    <recommendedName>
        <fullName evidence="6">Ig-like domain-containing protein</fullName>
    </recommendedName>
</protein>
<dbReference type="Ensembl" id="ENSLLTT00000013115.1">
    <property type="protein sequence ID" value="ENSLLTP00000012625.1"/>
    <property type="gene ID" value="ENSLLTG00000009652.1"/>
</dbReference>
<evidence type="ECO:0000313" key="7">
    <source>
        <dbReference type="Ensembl" id="ENSLLTP00000012625.1"/>
    </source>
</evidence>
<dbReference type="GeneTree" id="ENSGT00960000189462"/>
<accession>A0A8C5S9E9</accession>
<dbReference type="PROSITE" id="PS50835">
    <property type="entry name" value="IG_LIKE"/>
    <property type="match status" value="1"/>
</dbReference>
<evidence type="ECO:0000256" key="5">
    <source>
        <dbReference type="ARBA" id="ARBA00043266"/>
    </source>
</evidence>
<feature type="domain" description="Ig-like" evidence="6">
    <location>
        <begin position="23"/>
        <end position="139"/>
    </location>
</feature>
<evidence type="ECO:0000256" key="1">
    <source>
        <dbReference type="ARBA" id="ARBA00022729"/>
    </source>
</evidence>
<dbReference type="Gene3D" id="2.60.40.10">
    <property type="entry name" value="Immunoglobulins"/>
    <property type="match status" value="1"/>
</dbReference>
<reference evidence="7" key="1">
    <citation type="submission" date="2025-08" db="UniProtKB">
        <authorList>
            <consortium name="Ensembl"/>
        </authorList>
    </citation>
    <scope>IDENTIFICATION</scope>
</reference>
<dbReference type="InterPro" id="IPR013783">
    <property type="entry name" value="Ig-like_fold"/>
</dbReference>
<keyword evidence="4" id="KW-0393">Immunoglobulin domain</keyword>
<reference evidence="7" key="2">
    <citation type="submission" date="2025-09" db="UniProtKB">
        <authorList>
            <consortium name="Ensembl"/>
        </authorList>
    </citation>
    <scope>IDENTIFICATION</scope>
</reference>
<evidence type="ECO:0000256" key="3">
    <source>
        <dbReference type="ARBA" id="ARBA00023170"/>
    </source>
</evidence>
<dbReference type="GO" id="GO:0002250">
    <property type="term" value="P:adaptive immune response"/>
    <property type="evidence" value="ECO:0007669"/>
    <property type="project" value="UniProtKB-KW"/>
</dbReference>